<dbReference type="EMBL" id="KB306940">
    <property type="protein sequence ID" value="ELT99356.1"/>
    <property type="molecule type" value="Genomic_DNA"/>
</dbReference>
<gene>
    <name evidence="2" type="ORF">CAPTEDRAFT_211884</name>
</gene>
<accession>R7U6S3</accession>
<dbReference type="Proteomes" id="UP000014760">
    <property type="component" value="Unassembled WGS sequence"/>
</dbReference>
<proteinExistence type="predicted"/>
<keyword evidence="4" id="KW-1185">Reference proteome</keyword>
<feature type="compositionally biased region" description="Basic and acidic residues" evidence="1">
    <location>
        <begin position="14"/>
        <end position="23"/>
    </location>
</feature>
<dbReference type="HOGENOM" id="CLU_1490395_0_0_1"/>
<evidence type="ECO:0000313" key="3">
    <source>
        <dbReference type="EnsemblMetazoa" id="CapteP211884"/>
    </source>
</evidence>
<dbReference type="EnsemblMetazoa" id="CapteT211884">
    <property type="protein sequence ID" value="CapteP211884"/>
    <property type="gene ID" value="CapteG211884"/>
</dbReference>
<sequence length="181" mass="20765">MPSQYTNSVQSLHDTTKHEVHKETRVAADTVYHGEYKDRIPYIFYHRKGNKRVVYSIEISNQMLRESLMRGPQIKRLAPETDFDEVVLLLTKSQRLEAGRSPCNKAQQLSSFESEQEHGKRRCTAPVYLKDYDTDGSGSLPQELKVDMQVPSAHSAKKGKRFLEEDASFHRPAPVISEDED</sequence>
<evidence type="ECO:0000313" key="2">
    <source>
        <dbReference type="EMBL" id="ELT99356.1"/>
    </source>
</evidence>
<reference evidence="2 4" key="2">
    <citation type="journal article" date="2013" name="Nature">
        <title>Insights into bilaterian evolution from three spiralian genomes.</title>
        <authorList>
            <person name="Simakov O."/>
            <person name="Marletaz F."/>
            <person name="Cho S.J."/>
            <person name="Edsinger-Gonzales E."/>
            <person name="Havlak P."/>
            <person name="Hellsten U."/>
            <person name="Kuo D.H."/>
            <person name="Larsson T."/>
            <person name="Lv J."/>
            <person name="Arendt D."/>
            <person name="Savage R."/>
            <person name="Osoegawa K."/>
            <person name="de Jong P."/>
            <person name="Grimwood J."/>
            <person name="Chapman J.A."/>
            <person name="Shapiro H."/>
            <person name="Aerts A."/>
            <person name="Otillar R.P."/>
            <person name="Terry A.Y."/>
            <person name="Boore J.L."/>
            <person name="Grigoriev I.V."/>
            <person name="Lindberg D.R."/>
            <person name="Seaver E.C."/>
            <person name="Weisblat D.A."/>
            <person name="Putnam N.H."/>
            <person name="Rokhsar D.S."/>
        </authorList>
    </citation>
    <scope>NUCLEOTIDE SEQUENCE</scope>
    <source>
        <strain evidence="2 4">I ESC-2004</strain>
    </source>
</reference>
<dbReference type="AlphaFoldDB" id="R7U6S3"/>
<feature type="compositionally biased region" description="Polar residues" evidence="1">
    <location>
        <begin position="1"/>
        <end position="13"/>
    </location>
</feature>
<reference evidence="3" key="3">
    <citation type="submission" date="2015-06" db="UniProtKB">
        <authorList>
            <consortium name="EnsemblMetazoa"/>
        </authorList>
    </citation>
    <scope>IDENTIFICATION</scope>
</reference>
<protein>
    <submittedName>
        <fullName evidence="2 3">Uncharacterized protein</fullName>
    </submittedName>
</protein>
<name>R7U6S3_CAPTE</name>
<evidence type="ECO:0000313" key="4">
    <source>
        <dbReference type="Proteomes" id="UP000014760"/>
    </source>
</evidence>
<reference evidence="4" key="1">
    <citation type="submission" date="2012-12" db="EMBL/GenBank/DDBJ databases">
        <authorList>
            <person name="Hellsten U."/>
            <person name="Grimwood J."/>
            <person name="Chapman J.A."/>
            <person name="Shapiro H."/>
            <person name="Aerts A."/>
            <person name="Otillar R.P."/>
            <person name="Terry A.Y."/>
            <person name="Boore J.L."/>
            <person name="Simakov O."/>
            <person name="Marletaz F."/>
            <person name="Cho S.-J."/>
            <person name="Edsinger-Gonzales E."/>
            <person name="Havlak P."/>
            <person name="Kuo D.-H."/>
            <person name="Larsson T."/>
            <person name="Lv J."/>
            <person name="Arendt D."/>
            <person name="Savage R."/>
            <person name="Osoegawa K."/>
            <person name="de Jong P."/>
            <person name="Lindberg D.R."/>
            <person name="Seaver E.C."/>
            <person name="Weisblat D.A."/>
            <person name="Putnam N.H."/>
            <person name="Grigoriev I.V."/>
            <person name="Rokhsar D.S."/>
        </authorList>
    </citation>
    <scope>NUCLEOTIDE SEQUENCE</scope>
    <source>
        <strain evidence="4">I ESC-2004</strain>
    </source>
</reference>
<organism evidence="2">
    <name type="scientific">Capitella teleta</name>
    <name type="common">Polychaete worm</name>
    <dbReference type="NCBI Taxonomy" id="283909"/>
    <lineage>
        <taxon>Eukaryota</taxon>
        <taxon>Metazoa</taxon>
        <taxon>Spiralia</taxon>
        <taxon>Lophotrochozoa</taxon>
        <taxon>Annelida</taxon>
        <taxon>Polychaeta</taxon>
        <taxon>Sedentaria</taxon>
        <taxon>Scolecida</taxon>
        <taxon>Capitellidae</taxon>
        <taxon>Capitella</taxon>
    </lineage>
</organism>
<dbReference type="EMBL" id="AMQN01010063">
    <property type="status" value="NOT_ANNOTATED_CDS"/>
    <property type="molecule type" value="Genomic_DNA"/>
</dbReference>
<evidence type="ECO:0000256" key="1">
    <source>
        <dbReference type="SAM" id="MobiDB-lite"/>
    </source>
</evidence>
<feature type="region of interest" description="Disordered" evidence="1">
    <location>
        <begin position="1"/>
        <end position="23"/>
    </location>
</feature>
<feature type="region of interest" description="Disordered" evidence="1">
    <location>
        <begin position="150"/>
        <end position="181"/>
    </location>
</feature>